<comment type="caution">
    <text evidence="4">The sequence shown here is derived from an EMBL/GenBank/DDBJ whole genome shotgun (WGS) entry which is preliminary data.</text>
</comment>
<dbReference type="AlphaFoldDB" id="A0A1V8SDX8"/>
<gene>
    <name evidence="4" type="ORF">B0A48_16769</name>
</gene>
<evidence type="ECO:0008006" key="6">
    <source>
        <dbReference type="Google" id="ProtNLM"/>
    </source>
</evidence>
<evidence type="ECO:0000256" key="2">
    <source>
        <dbReference type="ARBA" id="ARBA00022771"/>
    </source>
</evidence>
<evidence type="ECO:0000256" key="3">
    <source>
        <dbReference type="ARBA" id="ARBA00022833"/>
    </source>
</evidence>
<dbReference type="InterPro" id="IPR011011">
    <property type="entry name" value="Znf_FYVE_PHD"/>
</dbReference>
<keyword evidence="3" id="KW-0862">Zinc</keyword>
<accession>A0A1V8SDX8</accession>
<protein>
    <recommendedName>
        <fullName evidence="6">Zinc finger PHD-type domain-containing protein</fullName>
    </recommendedName>
</protein>
<proteinExistence type="predicted"/>
<dbReference type="InterPro" id="IPR013083">
    <property type="entry name" value="Znf_RING/FYVE/PHD"/>
</dbReference>
<dbReference type="GO" id="GO:0008270">
    <property type="term" value="F:zinc ion binding"/>
    <property type="evidence" value="ECO:0007669"/>
    <property type="project" value="UniProtKB-KW"/>
</dbReference>
<evidence type="ECO:0000256" key="1">
    <source>
        <dbReference type="ARBA" id="ARBA00022723"/>
    </source>
</evidence>
<reference evidence="5" key="1">
    <citation type="submission" date="2017-03" db="EMBL/GenBank/DDBJ databases">
        <title>Genomes of endolithic fungi from Antarctica.</title>
        <authorList>
            <person name="Coleine C."/>
            <person name="Masonjones S."/>
            <person name="Stajich J.E."/>
        </authorList>
    </citation>
    <scope>NUCLEOTIDE SEQUENCE [LARGE SCALE GENOMIC DNA]</scope>
    <source>
        <strain evidence="5">CCFEE 5527</strain>
    </source>
</reference>
<evidence type="ECO:0000313" key="5">
    <source>
        <dbReference type="Proteomes" id="UP000192596"/>
    </source>
</evidence>
<dbReference type="Gene3D" id="3.30.40.10">
    <property type="entry name" value="Zinc/RING finger domain, C3HC4 (zinc finger)"/>
    <property type="match status" value="1"/>
</dbReference>
<dbReference type="Proteomes" id="UP000192596">
    <property type="component" value="Unassembled WGS sequence"/>
</dbReference>
<dbReference type="EMBL" id="NAJO01000056">
    <property type="protein sequence ID" value="OQN97227.1"/>
    <property type="molecule type" value="Genomic_DNA"/>
</dbReference>
<sequence length="198" mass="22059">MASSSTTSRNAQYLYVNVTPSEVACLCGDTTKPASYLRCTKCKKYQHKECLRDFDFGVHPIGSHEHNAQQYVAARYGCFKCNPQQHFRLSFNVAATASDHKEAIRQLLAPHMPTAFCSLNNLDHVPVGYQVQWQVRLANLLDKGMNAVEVVELRGRMERVSGQEIVRCLESVIREGGWTEGGLRMKTGVLGEIVGVAL</sequence>
<dbReference type="InterPro" id="IPR019786">
    <property type="entry name" value="Zinc_finger_PHD-type_CS"/>
</dbReference>
<organism evidence="4 5">
    <name type="scientific">Cryoendolithus antarcticus</name>
    <dbReference type="NCBI Taxonomy" id="1507870"/>
    <lineage>
        <taxon>Eukaryota</taxon>
        <taxon>Fungi</taxon>
        <taxon>Dikarya</taxon>
        <taxon>Ascomycota</taxon>
        <taxon>Pezizomycotina</taxon>
        <taxon>Dothideomycetes</taxon>
        <taxon>Dothideomycetidae</taxon>
        <taxon>Cladosporiales</taxon>
        <taxon>Cladosporiaceae</taxon>
        <taxon>Cryoendolithus</taxon>
    </lineage>
</organism>
<keyword evidence="5" id="KW-1185">Reference proteome</keyword>
<evidence type="ECO:0000313" key="4">
    <source>
        <dbReference type="EMBL" id="OQN97227.1"/>
    </source>
</evidence>
<dbReference type="InParanoid" id="A0A1V8SDX8"/>
<dbReference type="PROSITE" id="PS01359">
    <property type="entry name" value="ZF_PHD_1"/>
    <property type="match status" value="1"/>
</dbReference>
<dbReference type="SUPFAM" id="SSF57903">
    <property type="entry name" value="FYVE/PHD zinc finger"/>
    <property type="match status" value="1"/>
</dbReference>
<keyword evidence="1" id="KW-0479">Metal-binding</keyword>
<keyword evidence="2" id="KW-0863">Zinc-finger</keyword>
<name>A0A1V8SDX8_9PEZI</name>